<dbReference type="AlphaFoldDB" id="A0A0N4ZPQ4"/>
<feature type="coiled-coil region" evidence="1">
    <location>
        <begin position="154"/>
        <end position="192"/>
    </location>
</feature>
<protein>
    <submittedName>
        <fullName evidence="3">GRIP domain-containing protein</fullName>
    </submittedName>
</protein>
<evidence type="ECO:0000313" key="2">
    <source>
        <dbReference type="Proteomes" id="UP000038045"/>
    </source>
</evidence>
<feature type="coiled-coil region" evidence="1">
    <location>
        <begin position="92"/>
        <end position="126"/>
    </location>
</feature>
<dbReference type="WBParaSite" id="PTRK_0001051300.1">
    <property type="protein sequence ID" value="PTRK_0001051300.1"/>
    <property type="gene ID" value="PTRK_0001051300"/>
</dbReference>
<evidence type="ECO:0000256" key="1">
    <source>
        <dbReference type="SAM" id="Coils"/>
    </source>
</evidence>
<feature type="coiled-coil region" evidence="1">
    <location>
        <begin position="23"/>
        <end position="60"/>
    </location>
</feature>
<reference evidence="3" key="1">
    <citation type="submission" date="2017-02" db="UniProtKB">
        <authorList>
            <consortium name="WormBaseParasite"/>
        </authorList>
    </citation>
    <scope>IDENTIFICATION</scope>
</reference>
<keyword evidence="2" id="KW-1185">Reference proteome</keyword>
<dbReference type="Proteomes" id="UP000038045">
    <property type="component" value="Unplaced"/>
</dbReference>
<dbReference type="Gene3D" id="1.10.287.1490">
    <property type="match status" value="1"/>
</dbReference>
<accession>A0A0N4ZPQ4</accession>
<organism evidence="2 3">
    <name type="scientific">Parastrongyloides trichosuri</name>
    <name type="common">Possum-specific nematode worm</name>
    <dbReference type="NCBI Taxonomy" id="131310"/>
    <lineage>
        <taxon>Eukaryota</taxon>
        <taxon>Metazoa</taxon>
        <taxon>Ecdysozoa</taxon>
        <taxon>Nematoda</taxon>
        <taxon>Chromadorea</taxon>
        <taxon>Rhabditida</taxon>
        <taxon>Tylenchina</taxon>
        <taxon>Panagrolaimomorpha</taxon>
        <taxon>Strongyloidoidea</taxon>
        <taxon>Strongyloididae</taxon>
        <taxon>Parastrongyloides</taxon>
    </lineage>
</organism>
<name>A0A0N4ZPQ4_PARTI</name>
<proteinExistence type="predicted"/>
<sequence length="700" mass="79631">MDDLSLTLEASTFMQDEKPPQLLGEVVRDNDKLREDNERLRIACEQLNNALNEVNKYKDLEDKKQLIVDLTERCRVAEAVLEEKSSLYSEEKKKMTWHIENITLQNEELKREVAVWKKKHSNAEIETKVLSDKLSDILSQSSTGHATFDESEKVKRLEEDLDNMKTNYEGVIENLNEELKFSKANIDCLTIILTKFFEKYNIISKEEISNFGLEKLGIRKFLEEDIILSCGGKNVSTISTSRTHTPLPNEELKVKEEQPPNSGTMNLDETINMLSKTMGNISLQKEIDMNITQSGFNNFQTSLLLMKELLERMFEQLRSVAVVIIDTLKGDGEELFKELNDLMLQIQISVDTTIHEASVLAESINQSNLMNLTKMMNQTIAEVGDLSVCAENKITIDSEKLESMKIQTEKLKEETNELREKLSSAMERLTGNNAKLFEQTTKLRTAEEQIKTFESSVASLEEDKKVLAGELLDIKAKYEDLKQTSNDYAELLLTLNNERDALLQDIESKNTEVEMINGQNESLRKEVEEIRKLFDDAVTKLQEIESEKENVMSSSQSILLSQSTNSLADISRSELSEGIPSLDELKKAAHEGKHYIEKLSEYAIKKEAIVNDANVKHVLNNMIPIINKILMRHNIVVEKISSLQNSINVYLTKVVGSQNSISEENRAKLSNELKAIVTTLKDVSEKTNKIFSPSTTKRTK</sequence>
<evidence type="ECO:0000313" key="3">
    <source>
        <dbReference type="WBParaSite" id="PTRK_0001051300.1"/>
    </source>
</evidence>
<feature type="coiled-coil region" evidence="1">
    <location>
        <begin position="401"/>
        <end position="547"/>
    </location>
</feature>
<keyword evidence="1" id="KW-0175">Coiled coil</keyword>